<dbReference type="Proteomes" id="UP000194280">
    <property type="component" value="Unassembled WGS sequence"/>
</dbReference>
<dbReference type="EMBL" id="MUNK01000196">
    <property type="protein sequence ID" value="OTA25803.1"/>
    <property type="molecule type" value="Genomic_DNA"/>
</dbReference>
<reference evidence="2 3" key="1">
    <citation type="submission" date="2017-01" db="EMBL/GenBank/DDBJ databases">
        <title>The recent genome duplication of the halophilic yeast Hortaea werneckii: insights from long-read sequencing.</title>
        <authorList>
            <person name="Sinha S."/>
            <person name="Flibotte S."/>
            <person name="Neira M."/>
            <person name="Lenassi M."/>
            <person name="Gostincar C."/>
            <person name="Stajich J.E."/>
            <person name="Nislow C.E."/>
        </authorList>
    </citation>
    <scope>NUCLEOTIDE SEQUENCE [LARGE SCALE GENOMIC DNA]</scope>
    <source>
        <strain evidence="2 3">EXF-2000</strain>
    </source>
</reference>
<dbReference type="VEuPathDB" id="FungiDB:BTJ68_10275"/>
<comment type="caution">
    <text evidence="2">The sequence shown here is derived from an EMBL/GenBank/DDBJ whole genome shotgun (WGS) entry which is preliminary data.</text>
</comment>
<organism evidence="2 3">
    <name type="scientific">Hortaea werneckii EXF-2000</name>
    <dbReference type="NCBI Taxonomy" id="1157616"/>
    <lineage>
        <taxon>Eukaryota</taxon>
        <taxon>Fungi</taxon>
        <taxon>Dikarya</taxon>
        <taxon>Ascomycota</taxon>
        <taxon>Pezizomycotina</taxon>
        <taxon>Dothideomycetes</taxon>
        <taxon>Dothideomycetidae</taxon>
        <taxon>Mycosphaerellales</taxon>
        <taxon>Teratosphaeriaceae</taxon>
        <taxon>Hortaea</taxon>
    </lineage>
</organism>
<feature type="chain" id="PRO_5012803359" evidence="1">
    <location>
        <begin position="17"/>
        <end position="234"/>
    </location>
</feature>
<dbReference type="AlphaFoldDB" id="A0A1Z5SXU9"/>
<feature type="signal peptide" evidence="1">
    <location>
        <begin position="1"/>
        <end position="16"/>
    </location>
</feature>
<dbReference type="OrthoDB" id="3928002at2759"/>
<gene>
    <name evidence="2" type="ORF">BTJ68_10275</name>
</gene>
<keyword evidence="1" id="KW-0732">Signal</keyword>
<dbReference type="PANTHER" id="PTHR38049:SF2">
    <property type="entry name" value="RICIN B LECTIN DOMAIN-CONTAINING PROTEIN"/>
    <property type="match status" value="1"/>
</dbReference>
<name>A0A1Z5SXU9_HORWE</name>
<protein>
    <submittedName>
        <fullName evidence="2">Uncharacterized protein</fullName>
    </submittedName>
</protein>
<sequence length="234" mass="27044">MVFGLLTAVVAAPAIAGTTEGIRYGQKNNQREEHRGKKYNLTVTLARRSRYSQQFDGAQIILKDNKFYVDTRLDSAQDYWPVTANYLAYPGRKELWRKAGYAGGEGFVTTINAHRFLNWVYVDSDTHEVKYGVRAEAEPHNVGPWDCTQVQRRLTFQGWEGFVAVQEEDDDELWALYFDCEDDGLTGKDRIGNRDRPMLEVEVWRREAKRDLDSAIEERAERLEEREARGLTVQ</sequence>
<evidence type="ECO:0000313" key="2">
    <source>
        <dbReference type="EMBL" id="OTA25803.1"/>
    </source>
</evidence>
<evidence type="ECO:0000313" key="3">
    <source>
        <dbReference type="Proteomes" id="UP000194280"/>
    </source>
</evidence>
<dbReference type="PANTHER" id="PTHR38049">
    <property type="entry name" value="RICIN B LECTIN DOMAIN-CONTAINING PROTEIN"/>
    <property type="match status" value="1"/>
</dbReference>
<evidence type="ECO:0000256" key="1">
    <source>
        <dbReference type="SAM" id="SignalP"/>
    </source>
</evidence>
<proteinExistence type="predicted"/>
<keyword evidence="3" id="KW-1185">Reference proteome</keyword>
<accession>A0A1Z5SXU9</accession>
<dbReference type="InParanoid" id="A0A1Z5SXU9"/>